<organism evidence="3 4">
    <name type="scientific">Novosphingobium subterraneum</name>
    <dbReference type="NCBI Taxonomy" id="48936"/>
    <lineage>
        <taxon>Bacteria</taxon>
        <taxon>Pseudomonadati</taxon>
        <taxon>Pseudomonadota</taxon>
        <taxon>Alphaproteobacteria</taxon>
        <taxon>Sphingomonadales</taxon>
        <taxon>Sphingomonadaceae</taxon>
        <taxon>Novosphingobium</taxon>
    </lineage>
</organism>
<dbReference type="Proteomes" id="UP000031338">
    <property type="component" value="Unassembled WGS sequence"/>
</dbReference>
<name>A0A0B8ZB09_9SPHN</name>
<reference evidence="3 4" key="1">
    <citation type="submission" date="2014-10" db="EMBL/GenBank/DDBJ databases">
        <title>Draft genome sequence of Novosphingobium subterraneum DSM 12447.</title>
        <authorList>
            <person name="Gan H.M."/>
            <person name="Gan H.Y."/>
            <person name="Savka M.A."/>
        </authorList>
    </citation>
    <scope>NUCLEOTIDE SEQUENCE [LARGE SCALE GENOMIC DNA]</scope>
    <source>
        <strain evidence="3 4">DSM 12447</strain>
    </source>
</reference>
<evidence type="ECO:0000256" key="2">
    <source>
        <dbReference type="SAM" id="Phobius"/>
    </source>
</evidence>
<dbReference type="AlphaFoldDB" id="A0A0B8ZB09"/>
<comment type="caution">
    <text evidence="3">The sequence shown here is derived from an EMBL/GenBank/DDBJ whole genome shotgun (WGS) entry which is preliminary data.</text>
</comment>
<keyword evidence="2" id="KW-0472">Membrane</keyword>
<gene>
    <name evidence="3" type="ORF">NJ75_03728</name>
</gene>
<feature type="compositionally biased region" description="Gly residues" evidence="1">
    <location>
        <begin position="222"/>
        <end position="234"/>
    </location>
</feature>
<feature type="compositionally biased region" description="Polar residues" evidence="1">
    <location>
        <begin position="185"/>
        <end position="199"/>
    </location>
</feature>
<dbReference type="PATRIC" id="fig|48936.3.peg.3760"/>
<accession>A0A0B8ZB09</accession>
<keyword evidence="4" id="KW-1185">Reference proteome</keyword>
<sequence>MAREVPVSPAKASAALDAMLNKAPRPAMPPGLAARIVAQATALPQLSAEAAPLAEPSTPRETAQVIPFTGAEARPARVAAPSRVRFAVGGLAAAAAAIAAVVLLGQPAHNPVQPGGPTTVMARQQPAAQPSAIAVPAAETPVQLAQVPLPPAARGSGAAAEKRPDAQELVPVAPPVAVPEAQLASTPAQPSRETAGPTSDPSPRPALPRGLMGPPAPQQGWGFSGGAPGAGLPGGQALPSQTTGSAPPPPPPPGN</sequence>
<feature type="transmembrane region" description="Helical" evidence="2">
    <location>
        <begin position="84"/>
        <end position="104"/>
    </location>
</feature>
<evidence type="ECO:0000313" key="3">
    <source>
        <dbReference type="EMBL" id="KHS43419.1"/>
    </source>
</evidence>
<dbReference type="STRING" id="48936.NJ75_03728"/>
<feature type="compositionally biased region" description="Pro residues" evidence="1">
    <location>
        <begin position="246"/>
        <end position="255"/>
    </location>
</feature>
<keyword evidence="2" id="KW-0812">Transmembrane</keyword>
<keyword evidence="2" id="KW-1133">Transmembrane helix</keyword>
<feature type="region of interest" description="Disordered" evidence="1">
    <location>
        <begin position="180"/>
        <end position="255"/>
    </location>
</feature>
<protein>
    <submittedName>
        <fullName evidence="3">Uncharacterized protein</fullName>
    </submittedName>
</protein>
<evidence type="ECO:0000313" key="4">
    <source>
        <dbReference type="Proteomes" id="UP000031338"/>
    </source>
</evidence>
<dbReference type="EMBL" id="JRVC01000022">
    <property type="protein sequence ID" value="KHS43419.1"/>
    <property type="molecule type" value="Genomic_DNA"/>
</dbReference>
<dbReference type="RefSeq" id="WP_039337146.1">
    <property type="nucleotide sequence ID" value="NZ_JRVC01000022.1"/>
</dbReference>
<evidence type="ECO:0000256" key="1">
    <source>
        <dbReference type="SAM" id="MobiDB-lite"/>
    </source>
</evidence>
<proteinExistence type="predicted"/>